<protein>
    <submittedName>
        <fullName evidence="2">Uncharacterized protein</fullName>
    </submittedName>
</protein>
<dbReference type="RefSeq" id="WP_202830054.1">
    <property type="nucleotide sequence ID" value="NZ_JAETWB010000001.1"/>
</dbReference>
<keyword evidence="1" id="KW-0472">Membrane</keyword>
<feature type="transmembrane region" description="Helical" evidence="1">
    <location>
        <begin position="21"/>
        <end position="45"/>
    </location>
</feature>
<dbReference type="EMBL" id="JAETWB010000001">
    <property type="protein sequence ID" value="MBL6076897.1"/>
    <property type="molecule type" value="Genomic_DNA"/>
</dbReference>
<proteinExistence type="predicted"/>
<evidence type="ECO:0000313" key="3">
    <source>
        <dbReference type="Proteomes" id="UP000660885"/>
    </source>
</evidence>
<keyword evidence="1" id="KW-0812">Transmembrane</keyword>
<dbReference type="Proteomes" id="UP000660885">
    <property type="component" value="Unassembled WGS sequence"/>
</dbReference>
<evidence type="ECO:0000313" key="2">
    <source>
        <dbReference type="EMBL" id="MBL6076897.1"/>
    </source>
</evidence>
<comment type="caution">
    <text evidence="2">The sequence shown here is derived from an EMBL/GenBank/DDBJ whole genome shotgun (WGS) entry which is preliminary data.</text>
</comment>
<name>A0ABS1TZL4_9PROT</name>
<sequence length="47" mass="4982">MSDADMARSRRAAGAREAEQGLVSQLITGAILLAVMLLLFVMSGFRG</sequence>
<gene>
    <name evidence="2" type="ORF">JMJ56_02695</name>
</gene>
<organism evidence="2 3">
    <name type="scientific">Belnapia arida</name>
    <dbReference type="NCBI Taxonomy" id="2804533"/>
    <lineage>
        <taxon>Bacteria</taxon>
        <taxon>Pseudomonadati</taxon>
        <taxon>Pseudomonadota</taxon>
        <taxon>Alphaproteobacteria</taxon>
        <taxon>Acetobacterales</taxon>
        <taxon>Roseomonadaceae</taxon>
        <taxon>Belnapia</taxon>
    </lineage>
</organism>
<keyword evidence="3" id="KW-1185">Reference proteome</keyword>
<evidence type="ECO:0000256" key="1">
    <source>
        <dbReference type="SAM" id="Phobius"/>
    </source>
</evidence>
<keyword evidence="1" id="KW-1133">Transmembrane helix</keyword>
<accession>A0ABS1TZL4</accession>
<reference evidence="2 3" key="1">
    <citation type="submission" date="2021-01" db="EMBL/GenBank/DDBJ databases">
        <title>Belnapia mucosa sp. nov. and Belnapia arida sp. nov., isolated from the Tabernas Desert (Almeria, Spain).</title>
        <authorList>
            <person name="Molina-Menor E."/>
            <person name="Vidal-Verdu A."/>
            <person name="Calonge A."/>
            <person name="Satari L."/>
            <person name="Pereto J."/>
            <person name="Porcar M."/>
        </authorList>
    </citation>
    <scope>NUCLEOTIDE SEQUENCE [LARGE SCALE GENOMIC DNA]</scope>
    <source>
        <strain evidence="2 3">T18</strain>
    </source>
</reference>